<evidence type="ECO:0000313" key="7">
    <source>
        <dbReference type="EMBL" id="RKP26194.1"/>
    </source>
</evidence>
<dbReference type="PIRSF" id="PIRSF028841">
    <property type="entry name" value="APC10_sub"/>
    <property type="match status" value="1"/>
</dbReference>
<evidence type="ECO:0000313" key="8">
    <source>
        <dbReference type="Proteomes" id="UP000278143"/>
    </source>
</evidence>
<dbReference type="GO" id="GO:0005680">
    <property type="term" value="C:anaphase-promoting complex"/>
    <property type="evidence" value="ECO:0007669"/>
    <property type="project" value="InterPro"/>
</dbReference>
<dbReference type="InterPro" id="IPR016901">
    <property type="entry name" value="APC10/Doc1"/>
</dbReference>
<evidence type="ECO:0000256" key="4">
    <source>
        <dbReference type="ARBA" id="ARBA00022786"/>
    </source>
</evidence>
<dbReference type="PROSITE" id="PS51284">
    <property type="entry name" value="DOC"/>
    <property type="match status" value="1"/>
</dbReference>
<accession>A0A4P9Z186</accession>
<dbReference type="Gene3D" id="2.60.120.260">
    <property type="entry name" value="Galactose-binding domain-like"/>
    <property type="match status" value="1"/>
</dbReference>
<reference evidence="8" key="1">
    <citation type="journal article" date="2018" name="Nat. Microbiol.">
        <title>Leveraging single-cell genomics to expand the fungal tree of life.</title>
        <authorList>
            <person name="Ahrendt S.R."/>
            <person name="Quandt C.A."/>
            <person name="Ciobanu D."/>
            <person name="Clum A."/>
            <person name="Salamov A."/>
            <person name="Andreopoulos B."/>
            <person name="Cheng J.F."/>
            <person name="Woyke T."/>
            <person name="Pelin A."/>
            <person name="Henrissat B."/>
            <person name="Reynolds N.K."/>
            <person name="Benny G.L."/>
            <person name="Smith M.E."/>
            <person name="James T.Y."/>
            <person name="Grigoriev I.V."/>
        </authorList>
    </citation>
    <scope>NUCLEOTIDE SEQUENCE [LARGE SCALE GENOMIC DNA]</scope>
    <source>
        <strain evidence="8">Benny S71-1</strain>
    </source>
</reference>
<dbReference type="GO" id="GO:0051301">
    <property type="term" value="P:cell division"/>
    <property type="evidence" value="ECO:0007669"/>
    <property type="project" value="UniProtKB-KW"/>
</dbReference>
<keyword evidence="4" id="KW-0833">Ubl conjugation pathway</keyword>
<feature type="non-terminal residue" evidence="7">
    <location>
        <position position="1"/>
    </location>
</feature>
<keyword evidence="2" id="KW-0132">Cell division</keyword>
<comment type="similarity">
    <text evidence="1">Belongs to the APC10 family.</text>
</comment>
<keyword evidence="5" id="KW-0131">Cell cycle</keyword>
<evidence type="ECO:0000256" key="3">
    <source>
        <dbReference type="ARBA" id="ARBA00022776"/>
    </source>
</evidence>
<evidence type="ECO:0000256" key="5">
    <source>
        <dbReference type="ARBA" id="ARBA00023306"/>
    </source>
</evidence>
<sequence length="149" mass="16887">EVGSMALWSVSSFKRNMGVENVRDNNLETYWQSDAPQNAGHPSSHTLTIQFPRLLTLSQLSFYVSYTEDESYTPKRVAIRAGSGPNELSEMYIINLDKPVGWINIPLYNTDSEDRAFLRAHIVQLAVLANHQNGKDSHFREVRIYTPSG</sequence>
<dbReference type="SUPFAM" id="SSF49785">
    <property type="entry name" value="Galactose-binding domain-like"/>
    <property type="match status" value="1"/>
</dbReference>
<feature type="domain" description="DOC" evidence="6">
    <location>
        <begin position="1"/>
        <end position="149"/>
    </location>
</feature>
<protein>
    <submittedName>
        <fullName evidence="7">Anaphase-promoting complex, subunit 10/DOC domain-containing protein</fullName>
    </submittedName>
</protein>
<dbReference type="CDD" id="cd08366">
    <property type="entry name" value="APC10"/>
    <property type="match status" value="1"/>
</dbReference>
<name>A0A4P9Z186_9FUNG</name>
<gene>
    <name evidence="7" type="ORF">SYNPS1DRAFT_14534</name>
</gene>
<dbReference type="GO" id="GO:0070979">
    <property type="term" value="P:protein K11-linked ubiquitination"/>
    <property type="evidence" value="ECO:0007669"/>
    <property type="project" value="TreeGrafter"/>
</dbReference>
<evidence type="ECO:0000256" key="1">
    <source>
        <dbReference type="ARBA" id="ARBA00006762"/>
    </source>
</evidence>
<dbReference type="PANTHER" id="PTHR12936">
    <property type="entry name" value="ANAPHASE-PROMOTING COMPLEX 10"/>
    <property type="match status" value="1"/>
</dbReference>
<dbReference type="OrthoDB" id="24948at2759"/>
<dbReference type="AlphaFoldDB" id="A0A4P9Z186"/>
<dbReference type="SMART" id="SM01337">
    <property type="entry name" value="APC10"/>
    <property type="match status" value="1"/>
</dbReference>
<dbReference type="PANTHER" id="PTHR12936:SF0">
    <property type="entry name" value="ANAPHASE-PROMOTING COMPLEX SUBUNIT 10"/>
    <property type="match status" value="1"/>
</dbReference>
<evidence type="ECO:0000256" key="2">
    <source>
        <dbReference type="ARBA" id="ARBA00022618"/>
    </source>
</evidence>
<dbReference type="Pfam" id="PF03256">
    <property type="entry name" value="ANAPC10"/>
    <property type="match status" value="1"/>
</dbReference>
<dbReference type="GO" id="GO:0031145">
    <property type="term" value="P:anaphase-promoting complex-dependent catabolic process"/>
    <property type="evidence" value="ECO:0007669"/>
    <property type="project" value="InterPro"/>
</dbReference>
<dbReference type="Proteomes" id="UP000278143">
    <property type="component" value="Unassembled WGS sequence"/>
</dbReference>
<dbReference type="EMBL" id="KZ989489">
    <property type="protein sequence ID" value="RKP26194.1"/>
    <property type="molecule type" value="Genomic_DNA"/>
</dbReference>
<keyword evidence="8" id="KW-1185">Reference proteome</keyword>
<keyword evidence="3" id="KW-0498">Mitosis</keyword>
<evidence type="ECO:0000259" key="6">
    <source>
        <dbReference type="PROSITE" id="PS51284"/>
    </source>
</evidence>
<dbReference type="InterPro" id="IPR004939">
    <property type="entry name" value="APC_su10/DOC_dom"/>
</dbReference>
<organism evidence="7 8">
    <name type="scientific">Syncephalis pseudoplumigaleata</name>
    <dbReference type="NCBI Taxonomy" id="1712513"/>
    <lineage>
        <taxon>Eukaryota</taxon>
        <taxon>Fungi</taxon>
        <taxon>Fungi incertae sedis</taxon>
        <taxon>Zoopagomycota</taxon>
        <taxon>Zoopagomycotina</taxon>
        <taxon>Zoopagomycetes</taxon>
        <taxon>Zoopagales</taxon>
        <taxon>Piptocephalidaceae</taxon>
        <taxon>Syncephalis</taxon>
    </lineage>
</organism>
<dbReference type="InterPro" id="IPR008979">
    <property type="entry name" value="Galactose-bd-like_sf"/>
</dbReference>
<proteinExistence type="inferred from homology"/>